<dbReference type="SMART" id="SM00408">
    <property type="entry name" value="IGc2"/>
    <property type="match status" value="3"/>
</dbReference>
<evidence type="ECO:0000256" key="3">
    <source>
        <dbReference type="SAM" id="Phobius"/>
    </source>
</evidence>
<feature type="domain" description="Ig-like" evidence="4">
    <location>
        <begin position="81"/>
        <end position="154"/>
    </location>
</feature>
<dbReference type="Gene3D" id="2.60.40.10">
    <property type="entry name" value="Immunoglobulins"/>
    <property type="match status" value="3"/>
</dbReference>
<dbReference type="InterPro" id="IPR036179">
    <property type="entry name" value="Ig-like_dom_sf"/>
</dbReference>
<dbReference type="eggNOG" id="KOG4475">
    <property type="taxonomic scope" value="Eukaryota"/>
</dbReference>
<evidence type="ECO:0000256" key="2">
    <source>
        <dbReference type="ARBA" id="ARBA00023157"/>
    </source>
</evidence>
<dbReference type="InterPro" id="IPR013783">
    <property type="entry name" value="Ig-like_fold"/>
</dbReference>
<keyword evidence="6" id="KW-1185">Reference proteome</keyword>
<protein>
    <recommendedName>
        <fullName evidence="4">Ig-like domain-containing protein</fullName>
    </recommendedName>
</protein>
<dbReference type="SUPFAM" id="SSF48726">
    <property type="entry name" value="Immunoglobulin"/>
    <property type="match status" value="3"/>
</dbReference>
<feature type="domain" description="Ig-like" evidence="4">
    <location>
        <begin position="156"/>
        <end position="248"/>
    </location>
</feature>
<dbReference type="HOGENOM" id="CLU_605997_0_0_1"/>
<name>T1L1R8_TETUR</name>
<dbReference type="InterPro" id="IPR003599">
    <property type="entry name" value="Ig_sub"/>
</dbReference>
<dbReference type="PROSITE" id="PS50835">
    <property type="entry name" value="IG_LIKE"/>
    <property type="match status" value="3"/>
</dbReference>
<evidence type="ECO:0000313" key="5">
    <source>
        <dbReference type="EnsemblMetazoa" id="tetur32g00600.1"/>
    </source>
</evidence>
<dbReference type="AlphaFoldDB" id="T1L1R8"/>
<dbReference type="InterPro" id="IPR013098">
    <property type="entry name" value="Ig_I-set"/>
</dbReference>
<dbReference type="InterPro" id="IPR007110">
    <property type="entry name" value="Ig-like_dom"/>
</dbReference>
<dbReference type="SMART" id="SM00409">
    <property type="entry name" value="IG"/>
    <property type="match status" value="3"/>
</dbReference>
<dbReference type="InterPro" id="IPR003598">
    <property type="entry name" value="Ig_sub2"/>
</dbReference>
<keyword evidence="3" id="KW-1133">Transmembrane helix</keyword>
<keyword evidence="1" id="KW-0677">Repeat</keyword>
<evidence type="ECO:0000259" key="4">
    <source>
        <dbReference type="PROSITE" id="PS50835"/>
    </source>
</evidence>
<feature type="transmembrane region" description="Helical" evidence="3">
    <location>
        <begin position="358"/>
        <end position="379"/>
    </location>
</feature>
<dbReference type="PANTHER" id="PTHR44170">
    <property type="entry name" value="PROTEIN SIDEKICK"/>
    <property type="match status" value="1"/>
</dbReference>
<dbReference type="Proteomes" id="UP000015104">
    <property type="component" value="Unassembled WGS sequence"/>
</dbReference>
<evidence type="ECO:0000313" key="6">
    <source>
        <dbReference type="Proteomes" id="UP000015104"/>
    </source>
</evidence>
<dbReference type="Pfam" id="PF07679">
    <property type="entry name" value="I-set"/>
    <property type="match status" value="1"/>
</dbReference>
<keyword evidence="2" id="KW-1015">Disulfide bond</keyword>
<keyword evidence="3" id="KW-0812">Transmembrane</keyword>
<feature type="transmembrane region" description="Helical" evidence="3">
    <location>
        <begin position="46"/>
        <end position="69"/>
    </location>
</feature>
<dbReference type="PANTHER" id="PTHR44170:SF43">
    <property type="entry name" value="MYOPALLADIN"/>
    <property type="match status" value="1"/>
</dbReference>
<accession>T1L1R8</accession>
<feature type="domain" description="Ig-like" evidence="4">
    <location>
        <begin position="253"/>
        <end position="343"/>
    </location>
</feature>
<organism evidence="5 6">
    <name type="scientific">Tetranychus urticae</name>
    <name type="common">Two-spotted spider mite</name>
    <dbReference type="NCBI Taxonomy" id="32264"/>
    <lineage>
        <taxon>Eukaryota</taxon>
        <taxon>Metazoa</taxon>
        <taxon>Ecdysozoa</taxon>
        <taxon>Arthropoda</taxon>
        <taxon>Chelicerata</taxon>
        <taxon>Arachnida</taxon>
        <taxon>Acari</taxon>
        <taxon>Acariformes</taxon>
        <taxon>Trombidiformes</taxon>
        <taxon>Prostigmata</taxon>
        <taxon>Eleutherengona</taxon>
        <taxon>Raphignathae</taxon>
        <taxon>Tetranychoidea</taxon>
        <taxon>Tetranychidae</taxon>
        <taxon>Tetranychus</taxon>
    </lineage>
</organism>
<dbReference type="Pfam" id="PF13927">
    <property type="entry name" value="Ig_3"/>
    <property type="match status" value="2"/>
</dbReference>
<evidence type="ECO:0000256" key="1">
    <source>
        <dbReference type="ARBA" id="ARBA00022737"/>
    </source>
</evidence>
<keyword evidence="3" id="KW-0472">Membrane</keyword>
<dbReference type="STRING" id="32264.T1L1R8"/>
<dbReference type="CDD" id="cd00096">
    <property type="entry name" value="Ig"/>
    <property type="match status" value="2"/>
</dbReference>
<dbReference type="EnsemblMetazoa" id="tetur32g00600.1">
    <property type="protein sequence ID" value="tetur32g00600.1"/>
    <property type="gene ID" value="tetur32g00600"/>
</dbReference>
<reference evidence="6" key="1">
    <citation type="submission" date="2011-08" db="EMBL/GenBank/DDBJ databases">
        <authorList>
            <person name="Rombauts S."/>
        </authorList>
    </citation>
    <scope>NUCLEOTIDE SEQUENCE</scope>
    <source>
        <strain evidence="6">London</strain>
    </source>
</reference>
<dbReference type="GO" id="GO:0098609">
    <property type="term" value="P:cell-cell adhesion"/>
    <property type="evidence" value="ECO:0007669"/>
    <property type="project" value="TreeGrafter"/>
</dbReference>
<sequence length="452" mass="50648">MFKAIIKSKNLIPSSSQHQVKSKILPPISFNSKVSSLNFSFSSLHFIMNLLAFKYLLTLYFFLNAFINFCSGRRRNIKKDEGADVMISCNVDISQEDDIDLSVVWKKDDVTLKLHDNPHYYYHSNNASLVIKQITVNDIGSYQCFADTDSGPIGEPTHLQVKEKLKFVDPQIDKKLELSSVSKLSCKTRGHLTPTVYWEKNGLKRLPGHITQKNGTLIFNGVLSTDAGKYTCFASDSVTSIQTTVNVEVGRAPKFTHTPPKQLEVTSGSTVLLECRAEGDPLPIIHWDKNKMRDFTDDRVKTFPNGSLVIFDATPIDQARYGCIAGNLKGFERAEVDLVVKISELSEHESEARMTKTMMITVGGVTLYMVLVIVLVIWYRVRNERRKAAALIYSQNGSKPDISGLEMKERSIKLKADPDTQSTEDIVSFGELLLRPDDTSESGVSLLIIQLP</sequence>
<proteinExistence type="predicted"/>
<reference evidence="5" key="2">
    <citation type="submission" date="2015-06" db="UniProtKB">
        <authorList>
            <consortium name="EnsemblMetazoa"/>
        </authorList>
    </citation>
    <scope>IDENTIFICATION</scope>
</reference>
<dbReference type="EMBL" id="CAEY01000920">
    <property type="status" value="NOT_ANNOTATED_CDS"/>
    <property type="molecule type" value="Genomic_DNA"/>
</dbReference>